<name>A0A318S9Z2_9DEIO</name>
<dbReference type="SUPFAM" id="SSF56214">
    <property type="entry name" value="4'-phosphopantetheinyl transferase"/>
    <property type="match status" value="2"/>
</dbReference>
<keyword evidence="6" id="KW-1185">Reference proteome</keyword>
<dbReference type="InterPro" id="IPR008278">
    <property type="entry name" value="4-PPantetheinyl_Trfase_dom"/>
</dbReference>
<evidence type="ECO:0000256" key="2">
    <source>
        <dbReference type="ARBA" id="ARBA00022679"/>
    </source>
</evidence>
<dbReference type="Pfam" id="PF22624">
    <property type="entry name" value="AASDHPPT_N"/>
    <property type="match status" value="1"/>
</dbReference>
<evidence type="ECO:0000313" key="5">
    <source>
        <dbReference type="EMBL" id="PYE55198.1"/>
    </source>
</evidence>
<dbReference type="RefSeq" id="WP_110885571.1">
    <property type="nucleotide sequence ID" value="NZ_QJSX01000003.1"/>
</dbReference>
<dbReference type="Proteomes" id="UP000248326">
    <property type="component" value="Unassembled WGS sequence"/>
</dbReference>
<dbReference type="PANTHER" id="PTHR12215">
    <property type="entry name" value="PHOSPHOPANTETHEINE TRANSFERASE"/>
    <property type="match status" value="1"/>
</dbReference>
<dbReference type="GO" id="GO:0005829">
    <property type="term" value="C:cytosol"/>
    <property type="evidence" value="ECO:0007669"/>
    <property type="project" value="TreeGrafter"/>
</dbReference>
<dbReference type="PANTHER" id="PTHR12215:SF10">
    <property type="entry name" value="L-AMINOADIPATE-SEMIALDEHYDE DEHYDROGENASE-PHOSPHOPANTETHEINYL TRANSFERASE"/>
    <property type="match status" value="1"/>
</dbReference>
<dbReference type="AlphaFoldDB" id="A0A318S9Z2"/>
<reference evidence="5 6" key="1">
    <citation type="submission" date="2018-06" db="EMBL/GenBank/DDBJ databases">
        <title>Genomic Encyclopedia of Type Strains, Phase IV (KMG-IV): sequencing the most valuable type-strain genomes for metagenomic binning, comparative biology and taxonomic classification.</title>
        <authorList>
            <person name="Goeker M."/>
        </authorList>
    </citation>
    <scope>NUCLEOTIDE SEQUENCE [LARGE SCALE GENOMIC DNA]</scope>
    <source>
        <strain evidence="5 6">DSM 18048</strain>
    </source>
</reference>
<evidence type="ECO:0000256" key="1">
    <source>
        <dbReference type="ARBA" id="ARBA00010990"/>
    </source>
</evidence>
<dbReference type="GO" id="GO:0008897">
    <property type="term" value="F:holo-[acyl-carrier-protein] synthase activity"/>
    <property type="evidence" value="ECO:0007669"/>
    <property type="project" value="InterPro"/>
</dbReference>
<dbReference type="GO" id="GO:0019878">
    <property type="term" value="P:lysine biosynthetic process via aminoadipic acid"/>
    <property type="evidence" value="ECO:0007669"/>
    <property type="project" value="TreeGrafter"/>
</dbReference>
<evidence type="ECO:0000259" key="4">
    <source>
        <dbReference type="Pfam" id="PF22624"/>
    </source>
</evidence>
<dbReference type="GO" id="GO:0000287">
    <property type="term" value="F:magnesium ion binding"/>
    <property type="evidence" value="ECO:0007669"/>
    <property type="project" value="InterPro"/>
</dbReference>
<organism evidence="5 6">
    <name type="scientific">Deinococcus yavapaiensis KR-236</name>
    <dbReference type="NCBI Taxonomy" id="694435"/>
    <lineage>
        <taxon>Bacteria</taxon>
        <taxon>Thermotogati</taxon>
        <taxon>Deinococcota</taxon>
        <taxon>Deinococci</taxon>
        <taxon>Deinococcales</taxon>
        <taxon>Deinococcaceae</taxon>
        <taxon>Deinococcus</taxon>
    </lineage>
</organism>
<accession>A0A318S9Z2</accession>
<dbReference type="Pfam" id="PF01648">
    <property type="entry name" value="ACPS"/>
    <property type="match status" value="1"/>
</dbReference>
<dbReference type="InterPro" id="IPR050559">
    <property type="entry name" value="P-Pant_transferase_sf"/>
</dbReference>
<dbReference type="Gene3D" id="3.90.470.20">
    <property type="entry name" value="4'-phosphopantetheinyl transferase domain"/>
    <property type="match status" value="1"/>
</dbReference>
<feature type="domain" description="4'-phosphopantetheinyl transferase N-terminal" evidence="4">
    <location>
        <begin position="34"/>
        <end position="108"/>
    </location>
</feature>
<keyword evidence="2 5" id="KW-0808">Transferase</keyword>
<comment type="similarity">
    <text evidence="1">Belongs to the P-Pant transferase superfamily. Gsp/Sfp/HetI/AcpT family.</text>
</comment>
<dbReference type="InterPro" id="IPR055066">
    <property type="entry name" value="AASDHPPT_N"/>
</dbReference>
<evidence type="ECO:0000313" key="6">
    <source>
        <dbReference type="Proteomes" id="UP000248326"/>
    </source>
</evidence>
<protein>
    <submittedName>
        <fullName evidence="5">4'-phosphopantetheinyl transferase</fullName>
    </submittedName>
</protein>
<gene>
    <name evidence="5" type="ORF">DES52_10327</name>
</gene>
<sequence>MTLCTAPTVSPLQLGDVHVWRVNLDVEARDLRFLLSSDEQVRAASYAFSDDRRRFVVARAALRRILAAYLHLSPREVSFEYGAAGKPTVRGVQFNASHCANLALVAVSTQPVGIDLEGVRPFPDALAVASSLFTKEASALLRATDARDRERVFFELWTQHEARVKATGRGLVGGQASPEEHTWPSVTWTPAEGFVASLVCETRSRLSVGEFDADVPPFGRLPASI</sequence>
<dbReference type="InterPro" id="IPR037143">
    <property type="entry name" value="4-PPantetheinyl_Trfase_dom_sf"/>
</dbReference>
<dbReference type="OrthoDB" id="9808281at2"/>
<evidence type="ECO:0000259" key="3">
    <source>
        <dbReference type="Pfam" id="PF01648"/>
    </source>
</evidence>
<feature type="domain" description="4'-phosphopantetheinyl transferase" evidence="3">
    <location>
        <begin position="111"/>
        <end position="171"/>
    </location>
</feature>
<dbReference type="EMBL" id="QJSX01000003">
    <property type="protein sequence ID" value="PYE55198.1"/>
    <property type="molecule type" value="Genomic_DNA"/>
</dbReference>
<comment type="caution">
    <text evidence="5">The sequence shown here is derived from an EMBL/GenBank/DDBJ whole genome shotgun (WGS) entry which is preliminary data.</text>
</comment>
<proteinExistence type="inferred from homology"/>